<gene>
    <name evidence="1" type="ORF">EV182_004210</name>
</gene>
<evidence type="ECO:0000313" key="2">
    <source>
        <dbReference type="Proteomes" id="UP001145114"/>
    </source>
</evidence>
<keyword evidence="2" id="KW-1185">Reference proteome</keyword>
<dbReference type="EMBL" id="JAMZIH010006388">
    <property type="protein sequence ID" value="KAJ1673977.1"/>
    <property type="molecule type" value="Genomic_DNA"/>
</dbReference>
<accession>A0ACC1HFG2</accession>
<proteinExistence type="predicted"/>
<dbReference type="Proteomes" id="UP001145114">
    <property type="component" value="Unassembled WGS sequence"/>
</dbReference>
<reference evidence="1" key="1">
    <citation type="submission" date="2022-06" db="EMBL/GenBank/DDBJ databases">
        <title>Phylogenomic reconstructions and comparative analyses of Kickxellomycotina fungi.</title>
        <authorList>
            <person name="Reynolds N.K."/>
            <person name="Stajich J.E."/>
            <person name="Barry K."/>
            <person name="Grigoriev I.V."/>
            <person name="Crous P."/>
            <person name="Smith M.E."/>
        </authorList>
    </citation>
    <scope>NUCLEOTIDE SEQUENCE</scope>
    <source>
        <strain evidence="1">RSA 2271</strain>
    </source>
</reference>
<name>A0ACC1HFG2_9FUNG</name>
<comment type="caution">
    <text evidence="1">The sequence shown here is derived from an EMBL/GenBank/DDBJ whole genome shotgun (WGS) entry which is preliminary data.</text>
</comment>
<evidence type="ECO:0000313" key="1">
    <source>
        <dbReference type="EMBL" id="KAJ1673977.1"/>
    </source>
</evidence>
<protein>
    <submittedName>
        <fullName evidence="1">Uncharacterized protein</fullName>
    </submittedName>
</protein>
<sequence>MSRGRGRGRGSKAPLSALQTELLGIALFSKKLTEDYPEFELPTHQAPSEAEKEVVLLVDELERDMRNTPFYLKDQVMSYDIERYSDRYLSASTGRDAQSSKTLRSIKTSE</sequence>
<organism evidence="1 2">
    <name type="scientific">Spiromyces aspiralis</name>
    <dbReference type="NCBI Taxonomy" id="68401"/>
    <lineage>
        <taxon>Eukaryota</taxon>
        <taxon>Fungi</taxon>
        <taxon>Fungi incertae sedis</taxon>
        <taxon>Zoopagomycota</taxon>
        <taxon>Kickxellomycotina</taxon>
        <taxon>Kickxellomycetes</taxon>
        <taxon>Kickxellales</taxon>
        <taxon>Kickxellaceae</taxon>
        <taxon>Spiromyces</taxon>
    </lineage>
</organism>